<dbReference type="SUPFAM" id="SSF51045">
    <property type="entry name" value="WW domain"/>
    <property type="match status" value="1"/>
</dbReference>
<dbReference type="EMBL" id="KI925454">
    <property type="protein sequence ID" value="ETW86955.1"/>
    <property type="molecule type" value="Genomic_DNA"/>
</dbReference>
<protein>
    <recommendedName>
        <fullName evidence="2">WW domain-containing protein</fullName>
    </recommendedName>
</protein>
<dbReference type="Proteomes" id="UP000030671">
    <property type="component" value="Unassembled WGS sequence"/>
</dbReference>
<feature type="compositionally biased region" description="Basic and acidic residues" evidence="1">
    <location>
        <begin position="108"/>
        <end position="118"/>
    </location>
</feature>
<dbReference type="STRING" id="747525.W4KNJ2"/>
<keyword evidence="4" id="KW-1185">Reference proteome</keyword>
<evidence type="ECO:0000256" key="1">
    <source>
        <dbReference type="SAM" id="MobiDB-lite"/>
    </source>
</evidence>
<gene>
    <name evidence="3" type="ORF">HETIRDRAFT_406787</name>
</gene>
<dbReference type="eggNOG" id="ENOG502RXVZ">
    <property type="taxonomic scope" value="Eukaryota"/>
</dbReference>
<dbReference type="CDD" id="cd22249">
    <property type="entry name" value="UDM1_RNF168_RNF169-like"/>
    <property type="match status" value="1"/>
</dbReference>
<dbReference type="OrthoDB" id="2367685at2759"/>
<evidence type="ECO:0000313" key="4">
    <source>
        <dbReference type="Proteomes" id="UP000030671"/>
    </source>
</evidence>
<dbReference type="RefSeq" id="XP_009540915.1">
    <property type="nucleotide sequence ID" value="XM_009542620.1"/>
</dbReference>
<dbReference type="SMART" id="SM00456">
    <property type="entry name" value="WW"/>
    <property type="match status" value="1"/>
</dbReference>
<dbReference type="HOGENOM" id="CLU_049761_1_0_1"/>
<dbReference type="InterPro" id="IPR036020">
    <property type="entry name" value="WW_dom_sf"/>
</dbReference>
<dbReference type="GeneID" id="20672544"/>
<dbReference type="KEGG" id="hir:HETIRDRAFT_406787"/>
<evidence type="ECO:0000259" key="2">
    <source>
        <dbReference type="SMART" id="SM00456"/>
    </source>
</evidence>
<feature type="region of interest" description="Disordered" evidence="1">
    <location>
        <begin position="61"/>
        <end position="118"/>
    </location>
</feature>
<organism evidence="3 4">
    <name type="scientific">Heterobasidion irregulare (strain TC 32-1)</name>
    <dbReference type="NCBI Taxonomy" id="747525"/>
    <lineage>
        <taxon>Eukaryota</taxon>
        <taxon>Fungi</taxon>
        <taxon>Dikarya</taxon>
        <taxon>Basidiomycota</taxon>
        <taxon>Agaricomycotina</taxon>
        <taxon>Agaricomycetes</taxon>
        <taxon>Russulales</taxon>
        <taxon>Bondarzewiaceae</taxon>
        <taxon>Heterobasidion</taxon>
        <taxon>Heterobasidion annosum species complex</taxon>
    </lineage>
</organism>
<reference evidence="3 4" key="1">
    <citation type="journal article" date="2012" name="New Phytol.">
        <title>Insight into trade-off between wood decay and parasitism from the genome of a fungal forest pathogen.</title>
        <authorList>
            <person name="Olson A."/>
            <person name="Aerts A."/>
            <person name="Asiegbu F."/>
            <person name="Belbahri L."/>
            <person name="Bouzid O."/>
            <person name="Broberg A."/>
            <person name="Canback B."/>
            <person name="Coutinho P.M."/>
            <person name="Cullen D."/>
            <person name="Dalman K."/>
            <person name="Deflorio G."/>
            <person name="van Diepen L.T."/>
            <person name="Dunand C."/>
            <person name="Duplessis S."/>
            <person name="Durling M."/>
            <person name="Gonthier P."/>
            <person name="Grimwood J."/>
            <person name="Fossdal C.G."/>
            <person name="Hansson D."/>
            <person name="Henrissat B."/>
            <person name="Hietala A."/>
            <person name="Himmelstrand K."/>
            <person name="Hoffmeister D."/>
            <person name="Hogberg N."/>
            <person name="James T.Y."/>
            <person name="Karlsson M."/>
            <person name="Kohler A."/>
            <person name="Kues U."/>
            <person name="Lee Y.H."/>
            <person name="Lin Y.C."/>
            <person name="Lind M."/>
            <person name="Lindquist E."/>
            <person name="Lombard V."/>
            <person name="Lucas S."/>
            <person name="Lunden K."/>
            <person name="Morin E."/>
            <person name="Murat C."/>
            <person name="Park J."/>
            <person name="Raffaello T."/>
            <person name="Rouze P."/>
            <person name="Salamov A."/>
            <person name="Schmutz J."/>
            <person name="Solheim H."/>
            <person name="Stahlberg J."/>
            <person name="Velez H."/>
            <person name="de Vries R.P."/>
            <person name="Wiebenga A."/>
            <person name="Woodward S."/>
            <person name="Yakovlev I."/>
            <person name="Garbelotto M."/>
            <person name="Martin F."/>
            <person name="Grigoriev I.V."/>
            <person name="Stenlid J."/>
        </authorList>
    </citation>
    <scope>NUCLEOTIDE SEQUENCE [LARGE SCALE GENOMIC DNA]</scope>
    <source>
        <strain evidence="3 4">TC 32-1</strain>
    </source>
</reference>
<dbReference type="InterPro" id="IPR001202">
    <property type="entry name" value="WW_dom"/>
</dbReference>
<name>W4KNJ2_HETIT</name>
<sequence>MTTDEIPLPYGWIREVDPRTGHPFYVDTKADPPRSIWIHPYEDEQYLSEHPDVKEKIGSVMDHHASPDDKPSNPRRHSYSGLTSPDMLVDEGGSRTPKENKKRNFFGKMKDKAIGTKEEREQYNREMAKLKEVRRKREQEELRRQQEAYHQFSQLHQYPGRSTYNQSFAGPSMLGPSILGPSMFGSTSFGSTRYGPPAGNPYSAYSNRGGYGYGMGSNSLALPLLGGMAGGLLLGDLFF</sequence>
<evidence type="ECO:0000313" key="3">
    <source>
        <dbReference type="EMBL" id="ETW86955.1"/>
    </source>
</evidence>
<dbReference type="AlphaFoldDB" id="W4KNJ2"/>
<dbReference type="InParanoid" id="W4KNJ2"/>
<feature type="compositionally biased region" description="Basic and acidic residues" evidence="1">
    <location>
        <begin position="61"/>
        <end position="72"/>
    </location>
</feature>
<accession>W4KNJ2</accession>
<feature type="domain" description="WW" evidence="2">
    <location>
        <begin position="7"/>
        <end position="42"/>
    </location>
</feature>
<dbReference type="Gene3D" id="2.20.70.10">
    <property type="match status" value="1"/>
</dbReference>
<proteinExistence type="predicted"/>